<evidence type="ECO:0000313" key="4">
    <source>
        <dbReference type="EMBL" id="GGJ83182.1"/>
    </source>
</evidence>
<feature type="compositionally biased region" description="Low complexity" evidence="2">
    <location>
        <begin position="153"/>
        <end position="173"/>
    </location>
</feature>
<comment type="caution">
    <text evidence="4">The sequence shown here is derived from an EMBL/GenBank/DDBJ whole genome shotgun (WGS) entry which is preliminary data.</text>
</comment>
<dbReference type="PANTHER" id="PTHR32097:SF4">
    <property type="entry name" value="GENERAL STRESS PROTEIN 16U"/>
    <property type="match status" value="1"/>
</dbReference>
<gene>
    <name evidence="4" type="ORF">GCM10011583_13590</name>
</gene>
<feature type="domain" description="TerD" evidence="3">
    <location>
        <begin position="13"/>
        <end position="146"/>
    </location>
</feature>
<reference evidence="5" key="1">
    <citation type="journal article" date="2019" name="Int. J. Syst. Evol. Microbiol.">
        <title>The Global Catalogue of Microorganisms (GCM) 10K type strain sequencing project: providing services to taxonomists for standard genome sequencing and annotation.</title>
        <authorList>
            <consortium name="The Broad Institute Genomics Platform"/>
            <consortium name="The Broad Institute Genome Sequencing Center for Infectious Disease"/>
            <person name="Wu L."/>
            <person name="Ma J."/>
        </authorList>
    </citation>
    <scope>NUCLEOTIDE SEQUENCE [LARGE SCALE GENOMIC DNA]</scope>
    <source>
        <strain evidence="5">CGMCC 4.7275</strain>
    </source>
</reference>
<dbReference type="EMBL" id="BMMV01000003">
    <property type="protein sequence ID" value="GGJ83182.1"/>
    <property type="molecule type" value="Genomic_DNA"/>
</dbReference>
<evidence type="ECO:0000259" key="3">
    <source>
        <dbReference type="Pfam" id="PF02342"/>
    </source>
</evidence>
<name>A0ABQ2E007_9ACTN</name>
<evidence type="ECO:0000256" key="1">
    <source>
        <dbReference type="ARBA" id="ARBA00008775"/>
    </source>
</evidence>
<dbReference type="InterPro" id="IPR051324">
    <property type="entry name" value="Stress/Tellurium_Resist"/>
</dbReference>
<protein>
    <recommendedName>
        <fullName evidence="3">TerD domain-containing protein</fullName>
    </recommendedName>
</protein>
<organism evidence="4 5">
    <name type="scientific">Streptomyces camponoticapitis</name>
    <dbReference type="NCBI Taxonomy" id="1616125"/>
    <lineage>
        <taxon>Bacteria</taxon>
        <taxon>Bacillati</taxon>
        <taxon>Actinomycetota</taxon>
        <taxon>Actinomycetes</taxon>
        <taxon>Kitasatosporales</taxon>
        <taxon>Streptomycetaceae</taxon>
        <taxon>Streptomyces</taxon>
    </lineage>
</organism>
<sequence length="388" mass="41238">MSAAVCRVTLTSPTTGIDVSAVLLGQNGKVRSDDGLVFYNHPSQDGVALKGQTIVADLATVPATVDRIAVVASIDPELRATHFDADNTPHAVIECGRSRITFTPPPLAHRETVAILIELYRRAGDWKARAVGQGWDTGLAGLASDFGIVVDDPGPSAAKTPPASPAAQAQHSPTRPPRPLVPLGKVALAKAGQATIDMRKDDTSLVVTAALEWNGGSAARQQAGADLDLYGLYIPGSSVTPHGERPNKSDEVVYYRHLGSVSRPPYIALDGDSQVPGRETITIRRPDLQGYVLLCAYSAVENGTGSFKSYGARAVITDGRGSTVTVPLFNDRNLSYWVAIALIDFTVPGGAQIRHVEKYSDDHEEARPTLYSNGSFLMGTGRIEFKTG</sequence>
<accession>A0ABQ2E007</accession>
<dbReference type="Pfam" id="PF02342">
    <property type="entry name" value="TerD"/>
    <property type="match status" value="1"/>
</dbReference>
<keyword evidence="5" id="KW-1185">Reference proteome</keyword>
<dbReference type="Proteomes" id="UP000660265">
    <property type="component" value="Unassembled WGS sequence"/>
</dbReference>
<dbReference type="InterPro" id="IPR003325">
    <property type="entry name" value="TerD"/>
</dbReference>
<dbReference type="PANTHER" id="PTHR32097">
    <property type="entry name" value="CAMP-BINDING PROTEIN 1-RELATED"/>
    <property type="match status" value="1"/>
</dbReference>
<proteinExistence type="inferred from homology"/>
<evidence type="ECO:0000313" key="5">
    <source>
        <dbReference type="Proteomes" id="UP000660265"/>
    </source>
</evidence>
<dbReference type="Gene3D" id="2.60.60.30">
    <property type="entry name" value="sav2460 like domains"/>
    <property type="match status" value="1"/>
</dbReference>
<dbReference type="CDD" id="cd06974">
    <property type="entry name" value="TerD_like"/>
    <property type="match status" value="1"/>
</dbReference>
<comment type="similarity">
    <text evidence="1">Belongs to the CAPAB/TerDEXZ family.</text>
</comment>
<feature type="region of interest" description="Disordered" evidence="2">
    <location>
        <begin position="152"/>
        <end position="181"/>
    </location>
</feature>
<evidence type="ECO:0000256" key="2">
    <source>
        <dbReference type="SAM" id="MobiDB-lite"/>
    </source>
</evidence>